<name>A0A1M4YVR0_9BACL</name>
<feature type="compositionally biased region" description="Polar residues" evidence="2">
    <location>
        <begin position="8"/>
        <end position="42"/>
    </location>
</feature>
<evidence type="ECO:0000313" key="4">
    <source>
        <dbReference type="Proteomes" id="UP000184476"/>
    </source>
</evidence>
<proteinExistence type="predicted"/>
<evidence type="ECO:0000256" key="2">
    <source>
        <dbReference type="SAM" id="MobiDB-lite"/>
    </source>
</evidence>
<dbReference type="AlphaFoldDB" id="A0A1M4YVR0"/>
<feature type="coiled-coil region" evidence="1">
    <location>
        <begin position="168"/>
        <end position="195"/>
    </location>
</feature>
<accession>A0A1M4YVR0</accession>
<feature type="region of interest" description="Disordered" evidence="2">
    <location>
        <begin position="1"/>
        <end position="42"/>
    </location>
</feature>
<evidence type="ECO:0000313" key="3">
    <source>
        <dbReference type="EMBL" id="SHF09820.1"/>
    </source>
</evidence>
<keyword evidence="1" id="KW-0175">Coiled coil</keyword>
<organism evidence="3 4">
    <name type="scientific">Seinonella peptonophila</name>
    <dbReference type="NCBI Taxonomy" id="112248"/>
    <lineage>
        <taxon>Bacteria</taxon>
        <taxon>Bacillati</taxon>
        <taxon>Bacillota</taxon>
        <taxon>Bacilli</taxon>
        <taxon>Bacillales</taxon>
        <taxon>Thermoactinomycetaceae</taxon>
        <taxon>Seinonella</taxon>
    </lineage>
</organism>
<dbReference type="EMBL" id="FQVL01000007">
    <property type="protein sequence ID" value="SHF09820.1"/>
    <property type="molecule type" value="Genomic_DNA"/>
</dbReference>
<reference evidence="3 4" key="1">
    <citation type="submission" date="2016-11" db="EMBL/GenBank/DDBJ databases">
        <authorList>
            <person name="Jaros S."/>
            <person name="Januszkiewicz K."/>
            <person name="Wedrychowicz H."/>
        </authorList>
    </citation>
    <scope>NUCLEOTIDE SEQUENCE [LARGE SCALE GENOMIC DNA]</scope>
    <source>
        <strain evidence="3 4">DSM 44666</strain>
    </source>
</reference>
<dbReference type="Proteomes" id="UP000184476">
    <property type="component" value="Unassembled WGS sequence"/>
</dbReference>
<feature type="coiled-coil region" evidence="1">
    <location>
        <begin position="70"/>
        <end position="104"/>
    </location>
</feature>
<dbReference type="RefSeq" id="WP_073155177.1">
    <property type="nucleotide sequence ID" value="NZ_FQVL01000007.1"/>
</dbReference>
<gene>
    <name evidence="3" type="ORF">SAMN05444392_107174</name>
</gene>
<protein>
    <submittedName>
        <fullName evidence="3">Uncharacterized protein</fullName>
    </submittedName>
</protein>
<evidence type="ECO:0000256" key="1">
    <source>
        <dbReference type="SAM" id="Coils"/>
    </source>
</evidence>
<keyword evidence="4" id="KW-1185">Reference proteome</keyword>
<sequence>MKHDPFSKQVSPLQSSRTEQSDPLASEDTIQSSKENLEQTPSPAQMEMLQQLLQEVQTGNTIQQQMSLQLEQISNRLHQKEQSEQQLRQEVAELKRTNHQLVRLLMQQANWMRQQMLRLQSNQRLSVQSDQMLMAEVREIRKSQSSLHHRLDQLTCSMEQVMQMQQELADSDQSIQQQLKALKELDDQILALLLEAKGKPWHAKNLVNTWPGFVIFNGLFLKLLEYLTQDQLGTAASAIKATVTTLLTHMVELWSAFM</sequence>